<feature type="domain" description="Secretion system C-terminal sorting" evidence="1">
    <location>
        <begin position="283"/>
        <end position="357"/>
    </location>
</feature>
<name>A0A8J2UCL8_9BACT</name>
<dbReference type="AlphaFoldDB" id="A0A8J2UCL8"/>
<proteinExistence type="predicted"/>
<dbReference type="Pfam" id="PF18962">
    <property type="entry name" value="Por_Secre_tail"/>
    <property type="match status" value="1"/>
</dbReference>
<sequence>MQRKFFIVLALFAGTTGRAQLQVQDRGILYVADGAILTVQGNIDSKADILGPGTVLLKGVSLQQVNMNGFLIPTLQLDNKAGASLEGDVHIGNRLVLSTGSMSLNAANLFLDAGAVIAGYDKDHYLITNGQGMLIRRALGHAAFTFPVGGSGDRYNPLTLSQAGTIHDIGLRAMPGILSNGESGIPLTSAAVNVSWELKELTTGTNDLVMIADWDAGDELPGFDRSHAGIVRYEDGKGWDRMAAGDVSVVEGRYTMAVVGQARTGVFSIATIEAAAGAESIRVFPNPARMGFYVYLPAKAGEKTVLHLFDLRGRLVKSQEVSGAGEHYFVLDEGIAAGTYLLQVMHEGVSVGSKKIVVVKP</sequence>
<evidence type="ECO:0000313" key="2">
    <source>
        <dbReference type="EMBL" id="GGA97069.1"/>
    </source>
</evidence>
<dbReference type="RefSeq" id="WP_188931180.1">
    <property type="nucleotide sequence ID" value="NZ_BMJC01000002.1"/>
</dbReference>
<evidence type="ECO:0000259" key="1">
    <source>
        <dbReference type="Pfam" id="PF18962"/>
    </source>
</evidence>
<evidence type="ECO:0000313" key="3">
    <source>
        <dbReference type="Proteomes" id="UP000607559"/>
    </source>
</evidence>
<dbReference type="InterPro" id="IPR026444">
    <property type="entry name" value="Secre_tail"/>
</dbReference>
<reference evidence="2" key="2">
    <citation type="submission" date="2020-09" db="EMBL/GenBank/DDBJ databases">
        <authorList>
            <person name="Sun Q."/>
            <person name="Zhou Y."/>
        </authorList>
    </citation>
    <scope>NUCLEOTIDE SEQUENCE</scope>
    <source>
        <strain evidence="2">CGMCC 1.15448</strain>
    </source>
</reference>
<keyword evidence="3" id="KW-1185">Reference proteome</keyword>
<protein>
    <recommendedName>
        <fullName evidence="1">Secretion system C-terminal sorting domain-containing protein</fullName>
    </recommendedName>
</protein>
<dbReference type="Proteomes" id="UP000607559">
    <property type="component" value="Unassembled WGS sequence"/>
</dbReference>
<accession>A0A8J2UCL8</accession>
<gene>
    <name evidence="2" type="ORF">GCM10011511_20480</name>
</gene>
<reference evidence="2" key="1">
    <citation type="journal article" date="2014" name="Int. J. Syst. Evol. Microbiol.">
        <title>Complete genome sequence of Corynebacterium casei LMG S-19264T (=DSM 44701T), isolated from a smear-ripened cheese.</title>
        <authorList>
            <consortium name="US DOE Joint Genome Institute (JGI-PGF)"/>
            <person name="Walter F."/>
            <person name="Albersmeier A."/>
            <person name="Kalinowski J."/>
            <person name="Ruckert C."/>
        </authorList>
    </citation>
    <scope>NUCLEOTIDE SEQUENCE</scope>
    <source>
        <strain evidence="2">CGMCC 1.15448</strain>
    </source>
</reference>
<organism evidence="2 3">
    <name type="scientific">Puia dinghuensis</name>
    <dbReference type="NCBI Taxonomy" id="1792502"/>
    <lineage>
        <taxon>Bacteria</taxon>
        <taxon>Pseudomonadati</taxon>
        <taxon>Bacteroidota</taxon>
        <taxon>Chitinophagia</taxon>
        <taxon>Chitinophagales</taxon>
        <taxon>Chitinophagaceae</taxon>
        <taxon>Puia</taxon>
    </lineage>
</organism>
<dbReference type="NCBIfam" id="TIGR04183">
    <property type="entry name" value="Por_Secre_tail"/>
    <property type="match status" value="1"/>
</dbReference>
<comment type="caution">
    <text evidence="2">The sequence shown here is derived from an EMBL/GenBank/DDBJ whole genome shotgun (WGS) entry which is preliminary data.</text>
</comment>
<dbReference type="EMBL" id="BMJC01000002">
    <property type="protein sequence ID" value="GGA97069.1"/>
    <property type="molecule type" value="Genomic_DNA"/>
</dbReference>